<dbReference type="RefSeq" id="WP_157757488.1">
    <property type="nucleotide sequence ID" value="NZ_CP022203.1"/>
</dbReference>
<reference evidence="1 2" key="1">
    <citation type="submission" date="2017-06" db="EMBL/GenBank/DDBJ databases">
        <title>Sequencing and comparative analysis of myxobacterial genomes.</title>
        <authorList>
            <person name="Rupp O."/>
            <person name="Goesmann A."/>
            <person name="Sogaard-Andersen L."/>
        </authorList>
    </citation>
    <scope>NUCLEOTIDE SEQUENCE [LARGE SCALE GENOMIC DNA]</scope>
    <source>
        <strain evidence="1 2">DSM 14697</strain>
    </source>
</reference>
<dbReference type="OrthoDB" id="6057847at2"/>
<protein>
    <submittedName>
        <fullName evidence="1">Uncharacterized protein</fullName>
    </submittedName>
</protein>
<accession>A0A250JRV7</accession>
<proteinExistence type="predicted"/>
<evidence type="ECO:0000313" key="2">
    <source>
        <dbReference type="Proteomes" id="UP000217343"/>
    </source>
</evidence>
<organism evidence="1 2">
    <name type="scientific">Corallococcus macrosporus DSM 14697</name>
    <dbReference type="NCBI Taxonomy" id="1189310"/>
    <lineage>
        <taxon>Bacteria</taxon>
        <taxon>Pseudomonadati</taxon>
        <taxon>Myxococcota</taxon>
        <taxon>Myxococcia</taxon>
        <taxon>Myxococcales</taxon>
        <taxon>Cystobacterineae</taxon>
        <taxon>Myxococcaceae</taxon>
        <taxon>Corallococcus</taxon>
    </lineage>
</organism>
<gene>
    <name evidence="1" type="ORF">MYMAC_001962</name>
</gene>
<keyword evidence="2" id="KW-1185">Reference proteome</keyword>
<name>A0A250JRV7_9BACT</name>
<sequence length="368" mass="42117">MLKKLKPLPKDHEKDRHFTEFKANDQFPVPELVLFVLRDVLGLDALGPWEKTRWGVSFEYEEAYFSVSLRKSGFTVTTQADHPEGSPLVREVLGKLEKSVGIVEEFLKPFVEEQARDGRVTIANRFHHFERTYRFFREKATEVYGPPESLPVVNGRGNMNGLSAELRAPWRAAREGGYYSEAMMNAYFSRTEHVLVLSLPFLGFEPGGGQLMGFIAEQWSKKIRRFFDFKAESAVKSLYDRMRRIRDALRNPLAHGGFEPGVFSLYFHLPDVGALPARMSRHGDGFSFVINPIGHASFWEICAALDEFDSYLRERLGGGWRWAEAGLDVAYDEQSRSEYFAAAQSVEGIERLIERVSSEGSYHNNFEY</sequence>
<dbReference type="Proteomes" id="UP000217343">
    <property type="component" value="Chromosome"/>
</dbReference>
<dbReference type="AlphaFoldDB" id="A0A250JRV7"/>
<evidence type="ECO:0000313" key="1">
    <source>
        <dbReference type="EMBL" id="ATB46370.1"/>
    </source>
</evidence>
<dbReference type="EMBL" id="CP022203">
    <property type="protein sequence ID" value="ATB46370.1"/>
    <property type="molecule type" value="Genomic_DNA"/>
</dbReference>
<dbReference type="KEGG" id="mmas:MYMAC_001962"/>